<evidence type="ECO:0000259" key="4">
    <source>
        <dbReference type="Pfam" id="PF23166"/>
    </source>
</evidence>
<proteinExistence type="predicted"/>
<gene>
    <name evidence="6" type="ORF">GIB67_030617</name>
</gene>
<evidence type="ECO:0000313" key="7">
    <source>
        <dbReference type="Proteomes" id="UP000541444"/>
    </source>
</evidence>
<dbReference type="AlphaFoldDB" id="A0A7J7LM68"/>
<dbReference type="Proteomes" id="UP000541444">
    <property type="component" value="Unassembled WGS sequence"/>
</dbReference>
<evidence type="ECO:0000259" key="5">
    <source>
        <dbReference type="Pfam" id="PF23229"/>
    </source>
</evidence>
<name>A0A7J7LM68_9MAGN</name>
<dbReference type="InterPro" id="IPR055495">
    <property type="entry name" value="CWD_DUF7067"/>
</dbReference>
<accession>A0A7J7LM68</accession>
<dbReference type="InterPro" id="IPR056301">
    <property type="entry name" value="GWD-like_N_Ig"/>
</dbReference>
<comment type="caution">
    <text evidence="6">The sequence shown here is derived from an EMBL/GenBank/DDBJ whole genome shotgun (WGS) entry which is preliminary data.</text>
</comment>
<sequence length="865" mass="96964">MSNSLGHSLLYQSLYGPNVLEQRVRANSVGVSESSVKPLFTTKFFGHTLNVKKVKGGKGGQRMFSIVPHAALTMDTASGLARKFNLDGNSELQIDVSGGDFQQIVIQVTNSSISLVLHWGGVSDRKKNWILPSRRPDGTQMYQNQALRTPFIKSGSSSMVKIEIDEPDVQALEFLVIDEARNKWFKDNGQNFRIQLLRKIKTSSSVSVPEDLVQVEYEAARSELLEEISRGVSIDRLRKNLTKTSDGNKTSETSVPKVQIKVENRRDRNAERIQRKKRDFMHIVNKYVADSVEENLPSIPKAPTAVELFSKAKEEQDGSQISNIKKFKLGDKELIALVTKPSGKTKVYLVTDFDGPLTLHWALSKTSGEWQAPPPGVLPQGSISLDKACETQFADSHSTDPLYQVQSIEIDIGENNYVGIPFVLVSSGNWIKNSGSDFYVEFTVGAKKVKKDAGDGKGTAKALLDKIAEMESEAQKSFMHRFIIAADLTEWAKDTGELGLAGILVWMRFMATRQLIWNKNYNVKPREISRAQDRLTDSLENVYKSHPQCREVLRMIMSTVGRGGEGDVGQRIRDEILVIQRNNDCKGGFMEEWHQKLHNNTSPDDVVICQALIDYFKSNLDLSVYWNTLNSNGITKERLLSYDRAIHNEPKFKREQKDGLLRDLGSYMRTLKAVHSGADLESAVANCMGYKAQGLLQFVLHHVEDKNVEALLEGLLEAREELRPLLLRPQERLKDLLFLDIALDSTVRTAIERGYEELNNAGPEKIMYFITLALENLALSSDNNEDLIYCLKASRWKVVKKLMQGERLASLESVNNLMTNKIDAMMVLMLTLTTKNPSSDEKQSEGDLENIGIATTGRGRGVPMG</sequence>
<dbReference type="PANTHER" id="PTHR46999:SF1">
    <property type="entry name" value="ALPHA-GLUCAN WATER DIKINASE 1, CHLOROPLASTIC"/>
    <property type="match status" value="1"/>
</dbReference>
<evidence type="ECO:0000256" key="1">
    <source>
        <dbReference type="ARBA" id="ARBA00022723"/>
    </source>
</evidence>
<dbReference type="OrthoDB" id="6123450at2759"/>
<feature type="domain" description="Alpha-glucan water dikinase-like N-terminal Ig-like" evidence="4">
    <location>
        <begin position="81"/>
        <end position="196"/>
    </location>
</feature>
<dbReference type="EMBL" id="JACGCM010002194">
    <property type="protein sequence ID" value="KAF6143727.1"/>
    <property type="molecule type" value="Genomic_DNA"/>
</dbReference>
<feature type="region of interest" description="Disordered" evidence="3">
    <location>
        <begin position="836"/>
        <end position="865"/>
    </location>
</feature>
<evidence type="ECO:0000313" key="6">
    <source>
        <dbReference type="EMBL" id="KAF6143727.1"/>
    </source>
</evidence>
<reference evidence="6 7" key="1">
    <citation type="journal article" date="2020" name="IScience">
        <title>Genome Sequencing of the Endangered Kingdonia uniflora (Circaeasteraceae, Ranunculales) Reveals Potential Mechanisms of Evolutionary Specialization.</title>
        <authorList>
            <person name="Sun Y."/>
            <person name="Deng T."/>
            <person name="Zhang A."/>
            <person name="Moore M.J."/>
            <person name="Landis J.B."/>
            <person name="Lin N."/>
            <person name="Zhang H."/>
            <person name="Zhang X."/>
            <person name="Huang J."/>
            <person name="Zhang X."/>
            <person name="Sun H."/>
            <person name="Wang H."/>
        </authorList>
    </citation>
    <scope>NUCLEOTIDE SEQUENCE [LARGE SCALE GENOMIC DNA]</scope>
    <source>
        <strain evidence="6">TB1705</strain>
        <tissue evidence="6">Leaf</tissue>
    </source>
</reference>
<feature type="domain" description="Alpha-glucan water dikinase-like N-terminal Ig-like" evidence="4">
    <location>
        <begin position="325"/>
        <end position="442"/>
    </location>
</feature>
<organism evidence="6 7">
    <name type="scientific">Kingdonia uniflora</name>
    <dbReference type="NCBI Taxonomy" id="39325"/>
    <lineage>
        <taxon>Eukaryota</taxon>
        <taxon>Viridiplantae</taxon>
        <taxon>Streptophyta</taxon>
        <taxon>Embryophyta</taxon>
        <taxon>Tracheophyta</taxon>
        <taxon>Spermatophyta</taxon>
        <taxon>Magnoliopsida</taxon>
        <taxon>Ranunculales</taxon>
        <taxon>Circaeasteraceae</taxon>
        <taxon>Kingdonia</taxon>
    </lineage>
</organism>
<feature type="domain" description="DUF7067" evidence="5">
    <location>
        <begin position="214"/>
        <end position="243"/>
    </location>
</feature>
<evidence type="ECO:0000256" key="3">
    <source>
        <dbReference type="SAM" id="MobiDB-lite"/>
    </source>
</evidence>
<evidence type="ECO:0000256" key="2">
    <source>
        <dbReference type="ARBA" id="ARBA00023277"/>
    </source>
</evidence>
<keyword evidence="1" id="KW-0479">Metal-binding</keyword>
<dbReference type="Pfam" id="PF23229">
    <property type="entry name" value="DUF7067"/>
    <property type="match status" value="1"/>
</dbReference>
<protein>
    <submittedName>
        <fullName evidence="6">Uncharacterized protein</fullName>
    </submittedName>
</protein>
<dbReference type="PANTHER" id="PTHR46999">
    <property type="entry name" value="ALPHA-GLUCAN WATER DIKINASE 1, CHLOROPLASTIC-RELATED"/>
    <property type="match status" value="1"/>
</dbReference>
<keyword evidence="7" id="KW-1185">Reference proteome</keyword>
<dbReference type="GO" id="GO:0046872">
    <property type="term" value="F:metal ion binding"/>
    <property type="evidence" value="ECO:0007669"/>
    <property type="project" value="UniProtKB-KW"/>
</dbReference>
<keyword evidence="2" id="KW-0119">Carbohydrate metabolism</keyword>
<dbReference type="Pfam" id="PF23166">
    <property type="entry name" value="Ig_N_CWD1"/>
    <property type="match status" value="2"/>
</dbReference>